<dbReference type="AlphaFoldDB" id="A0A2K1IWR1"/>
<evidence type="ECO:0000313" key="3">
    <source>
        <dbReference type="Proteomes" id="UP000006727"/>
    </source>
</evidence>
<proteinExistence type="predicted"/>
<sequence>MENKSVELLMPKLLRPEGTLSVHKLCSCLQTLLMFMHRFRILFADDWVGALLHISCCRLHPSQGLKMLILGLRLSGRGTGSMDTISKHEAATLKAVSFMATVAKQVFLVTDPAAAEMFETVYAETFGFNSCLRLHIPVLGAF</sequence>
<organism evidence="1">
    <name type="scientific">Physcomitrium patens</name>
    <name type="common">Spreading-leaved earth moss</name>
    <name type="synonym">Physcomitrella patens</name>
    <dbReference type="NCBI Taxonomy" id="3218"/>
    <lineage>
        <taxon>Eukaryota</taxon>
        <taxon>Viridiplantae</taxon>
        <taxon>Streptophyta</taxon>
        <taxon>Embryophyta</taxon>
        <taxon>Bryophyta</taxon>
        <taxon>Bryophytina</taxon>
        <taxon>Bryopsida</taxon>
        <taxon>Funariidae</taxon>
        <taxon>Funariales</taxon>
        <taxon>Funariaceae</taxon>
        <taxon>Physcomitrium</taxon>
    </lineage>
</organism>
<dbReference type="EnsemblPlants" id="Pp3c19_1210V3.1">
    <property type="protein sequence ID" value="PAC:32939274.CDS.1"/>
    <property type="gene ID" value="Pp3c19_1210"/>
</dbReference>
<reference evidence="2" key="3">
    <citation type="submission" date="2020-12" db="UniProtKB">
        <authorList>
            <consortium name="EnsemblPlants"/>
        </authorList>
    </citation>
    <scope>IDENTIFICATION</scope>
</reference>
<reference evidence="1 3" key="1">
    <citation type="journal article" date="2008" name="Science">
        <title>The Physcomitrella genome reveals evolutionary insights into the conquest of land by plants.</title>
        <authorList>
            <person name="Rensing S."/>
            <person name="Lang D."/>
            <person name="Zimmer A."/>
            <person name="Terry A."/>
            <person name="Salamov A."/>
            <person name="Shapiro H."/>
            <person name="Nishiyama T."/>
            <person name="Perroud P.-F."/>
            <person name="Lindquist E."/>
            <person name="Kamisugi Y."/>
            <person name="Tanahashi T."/>
            <person name="Sakakibara K."/>
            <person name="Fujita T."/>
            <person name="Oishi K."/>
            <person name="Shin-I T."/>
            <person name="Kuroki Y."/>
            <person name="Toyoda A."/>
            <person name="Suzuki Y."/>
            <person name="Hashimoto A."/>
            <person name="Yamaguchi K."/>
            <person name="Sugano A."/>
            <person name="Kohara Y."/>
            <person name="Fujiyama A."/>
            <person name="Anterola A."/>
            <person name="Aoki S."/>
            <person name="Ashton N."/>
            <person name="Barbazuk W.B."/>
            <person name="Barker E."/>
            <person name="Bennetzen J."/>
            <person name="Bezanilla M."/>
            <person name="Blankenship R."/>
            <person name="Cho S.H."/>
            <person name="Dutcher S."/>
            <person name="Estelle M."/>
            <person name="Fawcett J.A."/>
            <person name="Gundlach H."/>
            <person name="Hanada K."/>
            <person name="Heyl A."/>
            <person name="Hicks K.A."/>
            <person name="Hugh J."/>
            <person name="Lohr M."/>
            <person name="Mayer K."/>
            <person name="Melkozernov A."/>
            <person name="Murata T."/>
            <person name="Nelson D."/>
            <person name="Pils B."/>
            <person name="Prigge M."/>
            <person name="Reiss B."/>
            <person name="Renner T."/>
            <person name="Rombauts S."/>
            <person name="Rushton P."/>
            <person name="Sanderfoot A."/>
            <person name="Schween G."/>
            <person name="Shiu S.-H."/>
            <person name="Stueber K."/>
            <person name="Theodoulou F.L."/>
            <person name="Tu H."/>
            <person name="Van de Peer Y."/>
            <person name="Verrier P.J."/>
            <person name="Waters E."/>
            <person name="Wood A."/>
            <person name="Yang L."/>
            <person name="Cove D."/>
            <person name="Cuming A."/>
            <person name="Hasebe M."/>
            <person name="Lucas S."/>
            <person name="Mishler D.B."/>
            <person name="Reski R."/>
            <person name="Grigoriev I."/>
            <person name="Quatrano R.S."/>
            <person name="Boore J.L."/>
        </authorList>
    </citation>
    <scope>NUCLEOTIDE SEQUENCE [LARGE SCALE GENOMIC DNA]</scope>
    <source>
        <strain evidence="2 3">cv. Gransden 2004</strain>
    </source>
</reference>
<evidence type="ECO:0000313" key="1">
    <source>
        <dbReference type="EMBL" id="PNR33713.1"/>
    </source>
</evidence>
<dbReference type="PaxDb" id="3218-PP1S208_135V6.1"/>
<dbReference type="Proteomes" id="UP000006727">
    <property type="component" value="Chromosome 19"/>
</dbReference>
<accession>A0A2K1IWR1</accession>
<dbReference type="InParanoid" id="A0A2K1IWR1"/>
<gene>
    <name evidence="1" type="ORF">PHYPA_023529</name>
</gene>
<reference evidence="1 3" key="2">
    <citation type="journal article" date="2018" name="Plant J.">
        <title>The Physcomitrella patens chromosome-scale assembly reveals moss genome structure and evolution.</title>
        <authorList>
            <person name="Lang D."/>
            <person name="Ullrich K.K."/>
            <person name="Murat F."/>
            <person name="Fuchs J."/>
            <person name="Jenkins J."/>
            <person name="Haas F.B."/>
            <person name="Piednoel M."/>
            <person name="Gundlach H."/>
            <person name="Van Bel M."/>
            <person name="Meyberg R."/>
            <person name="Vives C."/>
            <person name="Morata J."/>
            <person name="Symeonidi A."/>
            <person name="Hiss M."/>
            <person name="Muchero W."/>
            <person name="Kamisugi Y."/>
            <person name="Saleh O."/>
            <person name="Blanc G."/>
            <person name="Decker E.L."/>
            <person name="van Gessel N."/>
            <person name="Grimwood J."/>
            <person name="Hayes R.D."/>
            <person name="Graham S.W."/>
            <person name="Gunter L.E."/>
            <person name="McDaniel S.F."/>
            <person name="Hoernstein S.N.W."/>
            <person name="Larsson A."/>
            <person name="Li F.W."/>
            <person name="Perroud P.F."/>
            <person name="Phillips J."/>
            <person name="Ranjan P."/>
            <person name="Rokshar D.S."/>
            <person name="Rothfels C.J."/>
            <person name="Schneider L."/>
            <person name="Shu S."/>
            <person name="Stevenson D.W."/>
            <person name="Thummler F."/>
            <person name="Tillich M."/>
            <person name="Villarreal Aguilar J.C."/>
            <person name="Widiez T."/>
            <person name="Wong G.K."/>
            <person name="Wymore A."/>
            <person name="Zhang Y."/>
            <person name="Zimmer A.D."/>
            <person name="Quatrano R.S."/>
            <person name="Mayer K.F.X."/>
            <person name="Goodstein D."/>
            <person name="Casacuberta J.M."/>
            <person name="Vandepoele K."/>
            <person name="Reski R."/>
            <person name="Cuming A.C."/>
            <person name="Tuskan G.A."/>
            <person name="Maumus F."/>
            <person name="Salse J."/>
            <person name="Schmutz J."/>
            <person name="Rensing S.A."/>
        </authorList>
    </citation>
    <scope>NUCLEOTIDE SEQUENCE [LARGE SCALE GENOMIC DNA]</scope>
    <source>
        <strain evidence="2 3">cv. Gransden 2004</strain>
    </source>
</reference>
<evidence type="ECO:0000313" key="2">
    <source>
        <dbReference type="EnsemblPlants" id="PAC:32939274.CDS.1"/>
    </source>
</evidence>
<dbReference type="Gramene" id="Pp3c19_1210V3.1">
    <property type="protein sequence ID" value="PAC:32939274.CDS.1"/>
    <property type="gene ID" value="Pp3c19_1210"/>
</dbReference>
<name>A0A2K1IWR1_PHYPA</name>
<protein>
    <submittedName>
        <fullName evidence="1 2">Uncharacterized protein</fullName>
    </submittedName>
</protein>
<dbReference type="EMBL" id="ABEU02000019">
    <property type="protein sequence ID" value="PNR33713.1"/>
    <property type="molecule type" value="Genomic_DNA"/>
</dbReference>
<keyword evidence="3" id="KW-1185">Reference proteome</keyword>